<name>A0A3M7RWH8_BRAPC</name>
<evidence type="ECO:0000313" key="2">
    <source>
        <dbReference type="Proteomes" id="UP000276133"/>
    </source>
</evidence>
<accession>A0A3M7RWH8</accession>
<evidence type="ECO:0000313" key="1">
    <source>
        <dbReference type="EMBL" id="RNA27718.1"/>
    </source>
</evidence>
<dbReference type="Proteomes" id="UP000276133">
    <property type="component" value="Unassembled WGS sequence"/>
</dbReference>
<comment type="caution">
    <text evidence="1">The sequence shown here is derived from an EMBL/GenBank/DDBJ whole genome shotgun (WGS) entry which is preliminary data.</text>
</comment>
<keyword evidence="2" id="KW-1185">Reference proteome</keyword>
<protein>
    <submittedName>
        <fullName evidence="1">Uncharacterized protein</fullName>
    </submittedName>
</protein>
<dbReference type="EMBL" id="REGN01002502">
    <property type="protein sequence ID" value="RNA27718.1"/>
    <property type="molecule type" value="Genomic_DNA"/>
</dbReference>
<organism evidence="1 2">
    <name type="scientific">Brachionus plicatilis</name>
    <name type="common">Marine rotifer</name>
    <name type="synonym">Brachionus muelleri</name>
    <dbReference type="NCBI Taxonomy" id="10195"/>
    <lineage>
        <taxon>Eukaryota</taxon>
        <taxon>Metazoa</taxon>
        <taxon>Spiralia</taxon>
        <taxon>Gnathifera</taxon>
        <taxon>Rotifera</taxon>
        <taxon>Eurotatoria</taxon>
        <taxon>Monogononta</taxon>
        <taxon>Pseudotrocha</taxon>
        <taxon>Ploima</taxon>
        <taxon>Brachionidae</taxon>
        <taxon>Brachionus</taxon>
    </lineage>
</organism>
<sequence length="99" mass="11592">MLTACCYPAIFLMFQKDKNKTLEREKKIRNDRRNQFSANTNNINEESDNNGLKYVYGYLNGEKIKCLLDRASVKTLKKIRKGGPWTVWNGDEFDVVLRI</sequence>
<reference evidence="1 2" key="1">
    <citation type="journal article" date="2018" name="Sci. Rep.">
        <title>Genomic signatures of local adaptation to the degree of environmental predictability in rotifers.</title>
        <authorList>
            <person name="Franch-Gras L."/>
            <person name="Hahn C."/>
            <person name="Garcia-Roger E.M."/>
            <person name="Carmona M.J."/>
            <person name="Serra M."/>
            <person name="Gomez A."/>
        </authorList>
    </citation>
    <scope>NUCLEOTIDE SEQUENCE [LARGE SCALE GENOMIC DNA]</scope>
    <source>
        <strain evidence="1">HYR1</strain>
    </source>
</reference>
<proteinExistence type="predicted"/>
<gene>
    <name evidence="1" type="ORF">BpHYR1_010845</name>
</gene>
<dbReference type="AlphaFoldDB" id="A0A3M7RWH8"/>